<dbReference type="GO" id="GO:0006355">
    <property type="term" value="P:regulation of DNA-templated transcription"/>
    <property type="evidence" value="ECO:0007669"/>
    <property type="project" value="InterPro"/>
</dbReference>
<organism evidence="3 5">
    <name type="scientific">Adoxophyes orana granulovirus</name>
    <name type="common">AoGV</name>
    <dbReference type="NCBI Taxonomy" id="170617"/>
    <lineage>
        <taxon>Viruses</taxon>
        <taxon>Viruses incertae sedis</taxon>
        <taxon>Naldaviricetes</taxon>
        <taxon>Lefavirales</taxon>
        <taxon>Baculoviridae</taxon>
        <taxon>Betabaculovirus</taxon>
        <taxon>Betabaculovirus adoranae</taxon>
    </lineage>
</organism>
<sequence length="247" mass="28922">MSLDGGPCVSYNNPSLFHLFYLFKEFRNNNDHKGLVDYLICNYPQYVKNRTFNFHNSGHTFHVLYAYIPTPSNKERKQIRLDCMEQLLVNTRNDFKLYEDVIELMQTNSLRESCPCEVIFARLQENIVYNESLKNKNFDTKPCKLKKEPIDAILFKYSINWKKSLNKRKINKNKETKKIKCIKSSGEFVIGVDVNKLVLPTYLCNVNGITLKQCEHSYVVQEKQLRSGDEAVTFLKYCKKCGITVKE</sequence>
<feature type="domain" description="Baculoviridae late expression factor 5 C-terminal" evidence="2">
    <location>
        <begin position="204"/>
        <end position="242"/>
    </location>
</feature>
<dbReference type="EMBL" id="AF547984">
    <property type="protein sequence ID" value="AAP85710.1"/>
    <property type="molecule type" value="Genomic_DNA"/>
</dbReference>
<dbReference type="EMBL" id="KM226332">
    <property type="protein sequence ID" value="AJA91713.1"/>
    <property type="molecule type" value="Genomic_DNA"/>
</dbReference>
<proteinExistence type="predicted"/>
<reference evidence="4" key="2">
    <citation type="journal article" date="2015" name="J. Gen. Virol.">
        <title>Isolation of an Adoxophyes orana granulovirus (AdorGV) occlusion body morphology mutant: biological activity, genome sequence and relationship to other isolates of AdorGV.</title>
        <authorList>
            <person name="Nakai M."/>
            <person name="Harrison R.L."/>
            <person name="Uchida H."/>
            <person name="Ukuda R."/>
            <person name="Hikihara S."/>
            <person name="Ishii K."/>
            <person name="Kunimi Y."/>
        </authorList>
    </citation>
    <scope>NUCLEOTIDE SEQUENCE</scope>
    <source>
        <strain evidence="4">Miyazaki</strain>
    </source>
</reference>
<evidence type="ECO:0000259" key="1">
    <source>
        <dbReference type="Pfam" id="PF04838"/>
    </source>
</evidence>
<dbReference type="InterPro" id="IPR021758">
    <property type="entry name" value="Baculo_LEF5_C"/>
</dbReference>
<dbReference type="OrthoDB" id="12882at10239"/>
<dbReference type="KEGG" id="vg:1463416"/>
<dbReference type="GeneID" id="1463416"/>
<accession>Q7T9U2</accession>
<organismHost>
    <name type="scientific">Adoxophyes</name>
    <dbReference type="NCBI Taxonomy" id="85584"/>
</organismHost>
<dbReference type="InterPro" id="IPR006923">
    <property type="entry name" value="Baculo_LEF5_N"/>
</dbReference>
<name>Q7T9U2_GVAO</name>
<evidence type="ECO:0000259" key="2">
    <source>
        <dbReference type="Pfam" id="PF11792"/>
    </source>
</evidence>
<protein>
    <submittedName>
        <fullName evidence="4">Late expression factor 5</fullName>
    </submittedName>
    <submittedName>
        <fullName evidence="3">Lef-5</fullName>
    </submittedName>
</protein>
<dbReference type="Proteomes" id="UP000202129">
    <property type="component" value="Segment"/>
</dbReference>
<gene>
    <name evidence="3" type="primary">lef-5</name>
</gene>
<keyword evidence="5" id="KW-1185">Reference proteome</keyword>
<evidence type="ECO:0000313" key="4">
    <source>
        <dbReference type="EMBL" id="AJA91713.1"/>
    </source>
</evidence>
<dbReference type="RefSeq" id="NP_872527.1">
    <property type="nucleotide sequence ID" value="NC_005038.1"/>
</dbReference>
<dbReference type="Pfam" id="PF11792">
    <property type="entry name" value="Baculo_LEF5_C"/>
    <property type="match status" value="1"/>
</dbReference>
<reference evidence="3 5" key="1">
    <citation type="journal article" date="2003" name="Virology">
        <title>The complete sequence of the Adoxophyes orana granulovirus genome.</title>
        <authorList>
            <person name="Wormleaton S."/>
            <person name="Kuzio J."/>
            <person name="Winstanley D."/>
        </authorList>
    </citation>
    <scope>NUCLEOTIDE SEQUENCE [LARGE SCALE GENOMIC DNA]</scope>
</reference>
<feature type="domain" description="Baculoviridae late expression factor 5 N-terminal" evidence="1">
    <location>
        <begin position="18"/>
        <end position="169"/>
    </location>
</feature>
<evidence type="ECO:0000313" key="5">
    <source>
        <dbReference type="Proteomes" id="UP000202129"/>
    </source>
</evidence>
<evidence type="ECO:0000313" key="3">
    <source>
        <dbReference type="EMBL" id="AAP85710.1"/>
    </source>
</evidence>
<dbReference type="Pfam" id="PF04838">
    <property type="entry name" value="Baculo_LEF5"/>
    <property type="match status" value="1"/>
</dbReference>